<protein>
    <submittedName>
        <fullName evidence="1">Uncharacterized protein</fullName>
    </submittedName>
</protein>
<comment type="caution">
    <text evidence="1">The sequence shown here is derived from an EMBL/GenBank/DDBJ whole genome shotgun (WGS) entry which is preliminary data.</text>
</comment>
<dbReference type="Proteomes" id="UP001185092">
    <property type="component" value="Unassembled WGS sequence"/>
</dbReference>
<dbReference type="AlphaFoldDB" id="A0AAE3XU30"/>
<evidence type="ECO:0000313" key="2">
    <source>
        <dbReference type="Proteomes" id="UP001185092"/>
    </source>
</evidence>
<organism evidence="1 2">
    <name type="scientific">Aureibacter tunicatorum</name>
    <dbReference type="NCBI Taxonomy" id="866807"/>
    <lineage>
        <taxon>Bacteria</taxon>
        <taxon>Pseudomonadati</taxon>
        <taxon>Bacteroidota</taxon>
        <taxon>Cytophagia</taxon>
        <taxon>Cytophagales</taxon>
        <taxon>Persicobacteraceae</taxon>
        <taxon>Aureibacter</taxon>
    </lineage>
</organism>
<evidence type="ECO:0000313" key="1">
    <source>
        <dbReference type="EMBL" id="MDR6241876.1"/>
    </source>
</evidence>
<gene>
    <name evidence="1" type="ORF">HNQ88_004963</name>
</gene>
<reference evidence="1" key="1">
    <citation type="submission" date="2023-07" db="EMBL/GenBank/DDBJ databases">
        <title>Genomic Encyclopedia of Type Strains, Phase IV (KMG-IV): sequencing the most valuable type-strain genomes for metagenomic binning, comparative biology and taxonomic classification.</title>
        <authorList>
            <person name="Goeker M."/>
        </authorList>
    </citation>
    <scope>NUCLEOTIDE SEQUENCE</scope>
    <source>
        <strain evidence="1">DSM 26174</strain>
    </source>
</reference>
<dbReference type="RefSeq" id="WP_309943044.1">
    <property type="nucleotide sequence ID" value="NZ_AP025310.1"/>
</dbReference>
<sequence length="108" mass="12785">MINIIHTIDQLPKNINTTISVRLGVVKHLLNDYIKEFHHFQRHTFNKYASDSESSNAIPLEYQQVYLDTIKKEYNNSRKIKLPLILHSEMKEYNLDHEKYNNISAILS</sequence>
<accession>A0AAE3XU30</accession>
<name>A0AAE3XU30_9BACT</name>
<keyword evidence="2" id="KW-1185">Reference proteome</keyword>
<proteinExistence type="predicted"/>
<dbReference type="EMBL" id="JAVDQD010000013">
    <property type="protein sequence ID" value="MDR6241876.1"/>
    <property type="molecule type" value="Genomic_DNA"/>
</dbReference>